<keyword evidence="6" id="KW-0547">Nucleotide-binding</keyword>
<dbReference type="InterPro" id="IPR003439">
    <property type="entry name" value="ABC_transporter-like_ATP-bd"/>
</dbReference>
<evidence type="ECO:0000313" key="13">
    <source>
        <dbReference type="EMBL" id="EDP44187.1"/>
    </source>
</evidence>
<feature type="transmembrane region" description="Helical" evidence="10">
    <location>
        <begin position="977"/>
        <end position="1001"/>
    </location>
</feature>
<feature type="domain" description="ABC transmembrane type-1" evidence="12">
    <location>
        <begin position="753"/>
        <end position="1041"/>
    </location>
</feature>
<comment type="similarity">
    <text evidence="2">Belongs to the ABC transporter superfamily. ABCB family. Multidrug resistance exporter (TC 3.A.1.201) subfamily.</text>
</comment>
<evidence type="ECO:0000256" key="1">
    <source>
        <dbReference type="ARBA" id="ARBA00004141"/>
    </source>
</evidence>
<evidence type="ECO:0000256" key="3">
    <source>
        <dbReference type="ARBA" id="ARBA00022448"/>
    </source>
</evidence>
<dbReference type="CDD" id="cd18578">
    <property type="entry name" value="ABC_6TM_Pgp_ABCB1_D2_like"/>
    <property type="match status" value="1"/>
</dbReference>
<dbReference type="SUPFAM" id="SSF52540">
    <property type="entry name" value="P-loop containing nucleoside triphosphate hydrolases"/>
    <property type="match status" value="2"/>
</dbReference>
<dbReference type="SUPFAM" id="SSF90123">
    <property type="entry name" value="ABC transporter transmembrane region"/>
    <property type="match status" value="2"/>
</dbReference>
<dbReference type="KEGG" id="mgl:MGL_1584"/>
<dbReference type="InterPro" id="IPR003593">
    <property type="entry name" value="AAA+_ATPase"/>
</dbReference>
<evidence type="ECO:0000256" key="4">
    <source>
        <dbReference type="ARBA" id="ARBA00022692"/>
    </source>
</evidence>
<dbReference type="GO" id="GO:0005524">
    <property type="term" value="F:ATP binding"/>
    <property type="evidence" value="ECO:0007669"/>
    <property type="project" value="UniProtKB-KW"/>
</dbReference>
<dbReference type="OrthoDB" id="6500128at2759"/>
<feature type="transmembrane region" description="Helical" evidence="10">
    <location>
        <begin position="866"/>
        <end position="888"/>
    </location>
</feature>
<feature type="transmembrane region" description="Helical" evidence="10">
    <location>
        <begin position="749"/>
        <end position="777"/>
    </location>
</feature>
<evidence type="ECO:0008006" key="15">
    <source>
        <dbReference type="Google" id="ProtNLM"/>
    </source>
</evidence>
<keyword evidence="4 10" id="KW-0812">Transmembrane</keyword>
<comment type="caution">
    <text evidence="13">The sequence shown here is derived from an EMBL/GenBank/DDBJ whole genome shotgun (WGS) entry which is preliminary data.</text>
</comment>
<evidence type="ECO:0000256" key="8">
    <source>
        <dbReference type="ARBA" id="ARBA00022989"/>
    </source>
</evidence>
<dbReference type="GO" id="GO:0015421">
    <property type="term" value="F:ABC-type oligopeptide transporter activity"/>
    <property type="evidence" value="ECO:0007669"/>
    <property type="project" value="TreeGrafter"/>
</dbReference>
<dbReference type="PROSITE" id="PS50893">
    <property type="entry name" value="ABC_TRANSPORTER_2"/>
    <property type="match status" value="2"/>
</dbReference>
<feature type="domain" description="ABC transmembrane type-1" evidence="12">
    <location>
        <begin position="19"/>
        <end position="325"/>
    </location>
</feature>
<gene>
    <name evidence="13" type="ORF">MGL_1584</name>
</gene>
<feature type="domain" description="ABC transporter" evidence="11">
    <location>
        <begin position="362"/>
        <end position="640"/>
    </location>
</feature>
<evidence type="ECO:0000256" key="10">
    <source>
        <dbReference type="SAM" id="Phobius"/>
    </source>
</evidence>
<dbReference type="GO" id="GO:0016887">
    <property type="term" value="F:ATP hydrolysis activity"/>
    <property type="evidence" value="ECO:0007669"/>
    <property type="project" value="InterPro"/>
</dbReference>
<dbReference type="SMART" id="SM00382">
    <property type="entry name" value="AAA"/>
    <property type="match status" value="2"/>
</dbReference>
<dbReference type="InterPro" id="IPR011527">
    <property type="entry name" value="ABC1_TM_dom"/>
</dbReference>
<dbReference type="CDD" id="cd18577">
    <property type="entry name" value="ABC_6TM_Pgp_ABCB1_D1_like"/>
    <property type="match status" value="1"/>
</dbReference>
<protein>
    <recommendedName>
        <fullName evidence="15">Leptomycin B resistance protein pmd1</fullName>
    </recommendedName>
</protein>
<feature type="domain" description="ABC transporter" evidence="11">
    <location>
        <begin position="1106"/>
        <end position="1383"/>
    </location>
</feature>
<dbReference type="GO" id="GO:0090374">
    <property type="term" value="P:oligopeptide export from mitochondrion"/>
    <property type="evidence" value="ECO:0007669"/>
    <property type="project" value="TreeGrafter"/>
</dbReference>
<dbReference type="InterPro" id="IPR036640">
    <property type="entry name" value="ABC1_TM_sf"/>
</dbReference>
<feature type="transmembrane region" description="Helical" evidence="10">
    <location>
        <begin position="75"/>
        <end position="99"/>
    </location>
</feature>
<dbReference type="PANTHER" id="PTHR43394:SF11">
    <property type="entry name" value="ATP-BINDING CASSETTE TRANSPORTER"/>
    <property type="match status" value="1"/>
</dbReference>
<feature type="transmembrane region" description="Helical" evidence="10">
    <location>
        <begin position="797"/>
        <end position="827"/>
    </location>
</feature>
<evidence type="ECO:0000256" key="2">
    <source>
        <dbReference type="ARBA" id="ARBA00007577"/>
    </source>
</evidence>
<dbReference type="GO" id="GO:0005743">
    <property type="term" value="C:mitochondrial inner membrane"/>
    <property type="evidence" value="ECO:0007669"/>
    <property type="project" value="TreeGrafter"/>
</dbReference>
<dbReference type="GeneID" id="5855708"/>
<organism evidence="13 14">
    <name type="scientific">Malassezia globosa (strain ATCC MYA-4612 / CBS 7966)</name>
    <name type="common">Dandruff-associated fungus</name>
    <dbReference type="NCBI Taxonomy" id="425265"/>
    <lineage>
        <taxon>Eukaryota</taxon>
        <taxon>Fungi</taxon>
        <taxon>Dikarya</taxon>
        <taxon>Basidiomycota</taxon>
        <taxon>Ustilaginomycotina</taxon>
        <taxon>Malasseziomycetes</taxon>
        <taxon>Malasseziales</taxon>
        <taxon>Malasseziaceae</taxon>
        <taxon>Malassezia</taxon>
    </lineage>
</organism>
<dbReference type="PROSITE" id="PS00211">
    <property type="entry name" value="ABC_TRANSPORTER_1"/>
    <property type="match status" value="2"/>
</dbReference>
<sequence>MKYVDLFRGLQPVEGLLLFVGTLASIAAGVPLPIIGLLFGKMVDGFNRQACASRSGMPTDPAERDDFLHQVSNHVVQIIIVAAINFVLIWIYTCSWSLLGERIVRRLREQYVRAVLSQDMAFFDVLPPGEISTRLSENLIAVQNGTSEKVGIFLSSVSYFLTSYIIAFVLLPALAGELVSLIPAFLIVSLVGAHFVSKFSAQMSSHLGNASGIATESLNNVRAVQAFEAQKPLCKLYNSHLHLVRRSGLFRALSAATMLGCLFFVAYSANALAFHSGSRMVTDRMRSNPDDASSTVGSVYTVIFLLLDASFVVGQIAPYLQTFSAAGGAGSQLLSTISQESPINALSDTGTMPPLSSEALGFHLRNVTLAYPARPDAKVLDNVDLDIEPGTRVGICGFSGSGKSTIVALLHRYYMPLEGQITLHDDTPIDELNVGWLRSQMGLVGQEPVLFDCTVLESIAHGLLGSSSHNDVQDAIRWLSRYAFDHAVIPKDWSQHCPSDLRPGLRRLQALCEEAAQLAHAHEFILQLPHGYLSRVGDAGRCLSGGQKQRIALARAIVKKPRILILDEATAALDSQSEMAVQTAFDRVSQNRTTIAIAHRLSTIKHYDKIVVMAHGKVMEQGTHAELLALNAHYASLVRAQSDYGENDVEQVSTTESTGEQKVAAVEDECQEDDDKQDVVDSAPLTSMALPLPTQPVVPPATMGDVEGIHPQEPEPMSVLKTEPDQMKSRRLSYSRSLVRLMRWALMKWPFAVAGFLASAVIGGAFSGEAVLFGHVIEALNPCKPAREVEHQSDLFALYFFVLAIIELFCYFVSGAAFGFVSEWLLLRIRKLMFRALVTQPLAWYERKDLSPATMIANLSADTSNLGGLTGTVVGTIFSILVNFVAGITLAHIVAWRIAVVILATVPILVTAGYMRLKVIADFQKRHETAYARSTAIAVEAASCIRTVAALGRERDVIQLFSYSLERPYRESMRHILMGNACLAISLSISYFIYGFAYWWGSKNVAEERFSQVAFFTVLPALLFSAQSSGQLLAFAPDFTKAQVSASNIFSMLDQANHPVDMPGYQWPDRRERRRLRQQRKHQHYLKDLESEKSLEPVGAHGPLAVSFDHVWFTYPGRDKPALRDVVLDIPAGSFAAFIGCSGSGKSTAMSLIESFYEPTSGTVRVGGCSTTHVPTKALREHMALVPQEAMLFHGSIEFNVALGLADPLSVEAVIEETHAHRQRQQTLSHACHMGSHQHASTKARVTKPDERILAACQAAKIHDAIAALPDQYRTNIGSGGSQLSGGQKQRVSIARALVRAPRLLLLDESTSAMDASSEKAFQETLSKLHSSRSCTIVAIAHRMRTIRTADVIFLFDQGRIVARGTHDELIKTCSRYQAMISHQSLSA</sequence>
<dbReference type="Proteomes" id="UP000008837">
    <property type="component" value="Unassembled WGS sequence"/>
</dbReference>
<keyword evidence="7" id="KW-0067">ATP-binding</keyword>
<dbReference type="PANTHER" id="PTHR43394">
    <property type="entry name" value="ATP-DEPENDENT PERMEASE MDL1, MITOCHONDRIAL"/>
    <property type="match status" value="1"/>
</dbReference>
<proteinExistence type="inferred from homology"/>
<feature type="transmembrane region" description="Helical" evidence="10">
    <location>
        <begin position="249"/>
        <end position="274"/>
    </location>
</feature>
<dbReference type="Pfam" id="PF00664">
    <property type="entry name" value="ABC_membrane"/>
    <property type="match status" value="2"/>
</dbReference>
<dbReference type="EMBL" id="AAYY01000004">
    <property type="protein sequence ID" value="EDP44187.1"/>
    <property type="molecule type" value="Genomic_DNA"/>
</dbReference>
<dbReference type="Gene3D" id="3.40.50.300">
    <property type="entry name" value="P-loop containing nucleotide triphosphate hydrolases"/>
    <property type="match status" value="2"/>
</dbReference>
<feature type="transmembrane region" description="Helical" evidence="10">
    <location>
        <begin position="16"/>
        <end position="39"/>
    </location>
</feature>
<evidence type="ECO:0000256" key="6">
    <source>
        <dbReference type="ARBA" id="ARBA00022741"/>
    </source>
</evidence>
<keyword evidence="9 10" id="KW-0472">Membrane</keyword>
<dbReference type="FunFam" id="3.40.50.300:FF:000913">
    <property type="entry name" value="ABC multidrug transporter SitT"/>
    <property type="match status" value="1"/>
</dbReference>
<dbReference type="InterPro" id="IPR039421">
    <property type="entry name" value="Type_1_exporter"/>
</dbReference>
<name>A8PY38_MALGO</name>
<evidence type="ECO:0000256" key="9">
    <source>
        <dbReference type="ARBA" id="ARBA00023136"/>
    </source>
</evidence>
<evidence type="ECO:0000256" key="5">
    <source>
        <dbReference type="ARBA" id="ARBA00022737"/>
    </source>
</evidence>
<dbReference type="PROSITE" id="PS50929">
    <property type="entry name" value="ABC_TM1F"/>
    <property type="match status" value="2"/>
</dbReference>
<dbReference type="Pfam" id="PF00005">
    <property type="entry name" value="ABC_tran"/>
    <property type="match status" value="2"/>
</dbReference>
<dbReference type="Gene3D" id="1.20.1560.10">
    <property type="entry name" value="ABC transporter type 1, transmembrane domain"/>
    <property type="match status" value="1"/>
</dbReference>
<reference evidence="13 14" key="1">
    <citation type="journal article" date="2007" name="Proc. Natl. Acad. Sci. U.S.A.">
        <title>Dandruff-associated Malassezia genomes reveal convergent and divergent virulence traits shared with plant and human fungal pathogens.</title>
        <authorList>
            <person name="Xu J."/>
            <person name="Saunders C.W."/>
            <person name="Hu P."/>
            <person name="Grant R.A."/>
            <person name="Boekhout T."/>
            <person name="Kuramae E.E."/>
            <person name="Kronstad J.W."/>
            <person name="Deangelis Y.M."/>
            <person name="Reeder N.L."/>
            <person name="Johnstone K.R."/>
            <person name="Leland M."/>
            <person name="Fieno A.M."/>
            <person name="Begley W.M."/>
            <person name="Sun Y."/>
            <person name="Lacey M.P."/>
            <person name="Chaudhary T."/>
            <person name="Keough T."/>
            <person name="Chu L."/>
            <person name="Sears R."/>
            <person name="Yuan B."/>
            <person name="Dawson T.L.Jr."/>
        </authorList>
    </citation>
    <scope>NUCLEOTIDE SEQUENCE [LARGE SCALE GENOMIC DNA]</scope>
    <source>
        <strain evidence="14">ATCC MYA-4612 / CBS 7966</strain>
    </source>
</reference>
<accession>A8PY38</accession>
<evidence type="ECO:0000256" key="7">
    <source>
        <dbReference type="ARBA" id="ARBA00022840"/>
    </source>
</evidence>
<evidence type="ECO:0000259" key="11">
    <source>
        <dbReference type="PROSITE" id="PS50893"/>
    </source>
</evidence>
<keyword evidence="8 10" id="KW-1133">Transmembrane helix</keyword>
<feature type="transmembrane region" description="Helical" evidence="10">
    <location>
        <begin position="178"/>
        <end position="196"/>
    </location>
</feature>
<evidence type="ECO:0000259" key="12">
    <source>
        <dbReference type="PROSITE" id="PS50929"/>
    </source>
</evidence>
<keyword evidence="5" id="KW-0677">Repeat</keyword>
<dbReference type="InParanoid" id="A8PY38"/>
<evidence type="ECO:0000313" key="14">
    <source>
        <dbReference type="Proteomes" id="UP000008837"/>
    </source>
</evidence>
<keyword evidence="3" id="KW-0813">Transport</keyword>
<dbReference type="RefSeq" id="XP_001731401.1">
    <property type="nucleotide sequence ID" value="XM_001731349.1"/>
</dbReference>
<comment type="subcellular location">
    <subcellularLocation>
        <location evidence="1">Membrane</location>
        <topology evidence="1">Multi-pass membrane protein</topology>
    </subcellularLocation>
</comment>
<dbReference type="VEuPathDB" id="FungiDB:MGL_1584"/>
<dbReference type="OMA" id="RANVMHQ"/>
<dbReference type="InterPro" id="IPR017871">
    <property type="entry name" value="ABC_transporter-like_CS"/>
</dbReference>
<feature type="transmembrane region" description="Helical" evidence="10">
    <location>
        <begin position="894"/>
        <end position="917"/>
    </location>
</feature>
<feature type="transmembrane region" description="Helical" evidence="10">
    <location>
        <begin position="150"/>
        <end position="172"/>
    </location>
</feature>
<dbReference type="InterPro" id="IPR027417">
    <property type="entry name" value="P-loop_NTPase"/>
</dbReference>
<keyword evidence="14" id="KW-1185">Reference proteome</keyword>
<feature type="transmembrane region" description="Helical" evidence="10">
    <location>
        <begin position="294"/>
        <end position="314"/>
    </location>
</feature>